<reference evidence="2" key="1">
    <citation type="submission" date="2023-10" db="EMBL/GenBank/DDBJ databases">
        <title>Genome assembly of Pristionchus species.</title>
        <authorList>
            <person name="Yoshida K."/>
            <person name="Sommer R.J."/>
        </authorList>
    </citation>
    <scope>NUCLEOTIDE SEQUENCE</scope>
    <source>
        <strain evidence="2">RS5133</strain>
    </source>
</reference>
<protein>
    <submittedName>
        <fullName evidence="2">Uncharacterized protein</fullName>
    </submittedName>
</protein>
<accession>A0AAV5WJZ7</accession>
<dbReference type="EMBL" id="BTSY01000006">
    <property type="protein sequence ID" value="GMT31758.1"/>
    <property type="molecule type" value="Genomic_DNA"/>
</dbReference>
<keyword evidence="3" id="KW-1185">Reference proteome</keyword>
<sequence length="180" mass="19024">PGQLSLLLIVGDDGCGGLVEGLQALLDRVHVVVSAATGLGTLEQTLDEGLLRHVEVDGQLGGHNLDLKLISLRDLTGISVNEESLAALGDFLEHGLLDQIEHDSLQGNELAGRHDLGELGATRRARLDLGAQEIARREMRQTVLGHNLVALRTLARTGTADDEEDGHAGLLEGSEVDGLV</sequence>
<feature type="non-terminal residue" evidence="2">
    <location>
        <position position="1"/>
    </location>
</feature>
<feature type="non-terminal residue" evidence="2">
    <location>
        <position position="180"/>
    </location>
</feature>
<dbReference type="Proteomes" id="UP001432322">
    <property type="component" value="Unassembled WGS sequence"/>
</dbReference>
<organism evidence="2 3">
    <name type="scientific">Pristionchus fissidentatus</name>
    <dbReference type="NCBI Taxonomy" id="1538716"/>
    <lineage>
        <taxon>Eukaryota</taxon>
        <taxon>Metazoa</taxon>
        <taxon>Ecdysozoa</taxon>
        <taxon>Nematoda</taxon>
        <taxon>Chromadorea</taxon>
        <taxon>Rhabditida</taxon>
        <taxon>Rhabditina</taxon>
        <taxon>Diplogasteromorpha</taxon>
        <taxon>Diplogasteroidea</taxon>
        <taxon>Neodiplogasteridae</taxon>
        <taxon>Pristionchus</taxon>
    </lineage>
</organism>
<feature type="region of interest" description="Disordered" evidence="1">
    <location>
        <begin position="159"/>
        <end position="180"/>
    </location>
</feature>
<evidence type="ECO:0000313" key="2">
    <source>
        <dbReference type="EMBL" id="GMT31758.1"/>
    </source>
</evidence>
<comment type="caution">
    <text evidence="2">The sequence shown here is derived from an EMBL/GenBank/DDBJ whole genome shotgun (WGS) entry which is preliminary data.</text>
</comment>
<name>A0AAV5WJZ7_9BILA</name>
<evidence type="ECO:0000313" key="3">
    <source>
        <dbReference type="Proteomes" id="UP001432322"/>
    </source>
</evidence>
<dbReference type="AlphaFoldDB" id="A0AAV5WJZ7"/>
<evidence type="ECO:0000256" key="1">
    <source>
        <dbReference type="SAM" id="MobiDB-lite"/>
    </source>
</evidence>
<gene>
    <name evidence="2" type="ORF">PFISCL1PPCAC_23055</name>
</gene>
<proteinExistence type="predicted"/>